<feature type="compositionally biased region" description="Low complexity" evidence="1">
    <location>
        <begin position="897"/>
        <end position="920"/>
    </location>
</feature>
<dbReference type="PANTHER" id="PTHR48148:SF3">
    <property type="entry name" value="KERATINOCYTE PROLINE-RICH PROTEIN"/>
    <property type="match status" value="1"/>
</dbReference>
<organism evidence="3 4">
    <name type="scientific">Paramarasmius palmivorus</name>
    <dbReference type="NCBI Taxonomy" id="297713"/>
    <lineage>
        <taxon>Eukaryota</taxon>
        <taxon>Fungi</taxon>
        <taxon>Dikarya</taxon>
        <taxon>Basidiomycota</taxon>
        <taxon>Agaricomycotina</taxon>
        <taxon>Agaricomycetes</taxon>
        <taxon>Agaricomycetidae</taxon>
        <taxon>Agaricales</taxon>
        <taxon>Marasmiineae</taxon>
        <taxon>Marasmiaceae</taxon>
        <taxon>Paramarasmius</taxon>
    </lineage>
</organism>
<name>A0AAW0AYT1_9AGAR</name>
<feature type="compositionally biased region" description="Acidic residues" evidence="1">
    <location>
        <begin position="644"/>
        <end position="657"/>
    </location>
</feature>
<evidence type="ECO:0000259" key="2">
    <source>
        <dbReference type="PROSITE" id="PS50006"/>
    </source>
</evidence>
<dbReference type="SUPFAM" id="SSF49879">
    <property type="entry name" value="SMAD/FHA domain"/>
    <property type="match status" value="1"/>
</dbReference>
<feature type="compositionally biased region" description="Basic and acidic residues" evidence="1">
    <location>
        <begin position="998"/>
        <end position="1007"/>
    </location>
</feature>
<feature type="compositionally biased region" description="Basic and acidic residues" evidence="1">
    <location>
        <begin position="484"/>
        <end position="503"/>
    </location>
</feature>
<feature type="compositionally biased region" description="Acidic residues" evidence="1">
    <location>
        <begin position="333"/>
        <end position="348"/>
    </location>
</feature>
<feature type="compositionally biased region" description="Low complexity" evidence="1">
    <location>
        <begin position="934"/>
        <end position="966"/>
    </location>
</feature>
<feature type="compositionally biased region" description="Pro residues" evidence="1">
    <location>
        <begin position="220"/>
        <end position="231"/>
    </location>
</feature>
<feature type="compositionally biased region" description="Acidic residues" evidence="1">
    <location>
        <begin position="875"/>
        <end position="885"/>
    </location>
</feature>
<feature type="compositionally biased region" description="Basic residues" evidence="1">
    <location>
        <begin position="988"/>
        <end position="997"/>
    </location>
</feature>
<dbReference type="InterPro" id="IPR000253">
    <property type="entry name" value="FHA_dom"/>
</dbReference>
<feature type="region of interest" description="Disordered" evidence="1">
    <location>
        <begin position="449"/>
        <end position="571"/>
    </location>
</feature>
<dbReference type="PANTHER" id="PTHR48148">
    <property type="entry name" value="KERATINOCYTE PROLINE-RICH PROTEIN"/>
    <property type="match status" value="1"/>
</dbReference>
<feature type="region of interest" description="Disordered" evidence="1">
    <location>
        <begin position="214"/>
        <end position="238"/>
    </location>
</feature>
<feature type="compositionally biased region" description="Basic and acidic residues" evidence="1">
    <location>
        <begin position="562"/>
        <end position="571"/>
    </location>
</feature>
<feature type="region of interest" description="Disordered" evidence="1">
    <location>
        <begin position="256"/>
        <end position="433"/>
    </location>
</feature>
<evidence type="ECO:0000256" key="1">
    <source>
        <dbReference type="SAM" id="MobiDB-lite"/>
    </source>
</evidence>
<feature type="domain" description="FHA" evidence="2">
    <location>
        <begin position="37"/>
        <end position="86"/>
    </location>
</feature>
<dbReference type="Pfam" id="PF00498">
    <property type="entry name" value="FHA"/>
    <property type="match status" value="1"/>
</dbReference>
<comment type="caution">
    <text evidence="3">The sequence shown here is derived from an EMBL/GenBank/DDBJ whole genome shotgun (WGS) entry which is preliminary data.</text>
</comment>
<evidence type="ECO:0000313" key="4">
    <source>
        <dbReference type="Proteomes" id="UP001383192"/>
    </source>
</evidence>
<feature type="region of interest" description="Disordered" evidence="1">
    <location>
        <begin position="585"/>
        <end position="627"/>
    </location>
</feature>
<gene>
    <name evidence="3" type="ORF">VNI00_018221</name>
</gene>
<feature type="compositionally biased region" description="Polar residues" evidence="1">
    <location>
        <begin position="967"/>
        <end position="976"/>
    </location>
</feature>
<sequence length="1566" mass="173097">MDPSQDASQIGRYGTLSLLSSTDSKLVTSFGIDTPELTFGRSSSCSVRLYYPDIEDVHARIVFGDDNKAFLIVLGTSGLTVDECKIYPSTVPLFNNSQLEIHGKQFRFNYPPKEMRAQFVWDTPEPQTRTRLSMIRSSEVFSPRPSPNPAENLRILQSPLKLPPSSPLRRSPIKRSLFSETQTEEEEIVLVDTANPHVVQEDNDLVILEELPFAPSPQKATPPPPSLPPQTPRRTKPTLHRAVLIRSAQRAVLKRQVEEEEREEEEEVFGVLAEEDEDEAGVAEENVFEVEEQAGEGEQGQGKDTPQSSWLGRIWPFTSRSPSPTKGTRLEELEAEADQEDEAMDVDIEQERIYPSLEGLHEEPVEVKEEDEDDDVPAPQHTDIQIAGTPRRFLSPSSPTKPKTLPFRTPQPHVHLNTNETRMSMGGLPTRLPKQEKEVMRWKVEDIVVSLPSTSSTSASDSTPEPEPTMQTSQSDGMLHKTSKARESLSPRKACLSEEEKQAIRARRKSALLDIGSPFKGGVPGMSASPKPAPGLGLGSPTKPKPGIGVGLGLGAPPPKPIQEDKAGEKEDTRALLDKMKLAMEGMKNRRVSGSFSPSKAKQEGEEGEFSLLRSPMKGAGGGGMVPRRKSVYVVGVVEEETGMEVEESIPVDENENQEVAKMPVRAKMPTSTPTVEEVQESVKPPSRRSKTPTPTADVEESTKRAKTPTPTPAEETEQEVVKPPSRRAKTPVEEADSIKPPSRRAKTPTPATEEGGSVKPLSRRAKTPTPGPVDSVKPPSKRAKTPTPVEETEPIKPTSRRAKTPTPAVEEAAPVKPPSRRAKTPTPAPAVEEVEPVKPPSRRAKTPTPVAEEGESVKPPSRRAKTPTPAAAAQEDEETEPEPEPEPRTRARSKTPTRATPARSRTAEPQEPPSTTTTTKRARSRTADTEPKPTTTRARSRTAEPAPAATPSTRTRSRTADPAPTKTTRARANSDSESDVGTEKAKAKPGARKPKPKVPEVIKEESPPPVTAKGKVGEKENAGKTRTSSRNTKVAVKTEEGAGRSSLSALRGNRTPGGSSLSTRVAQTNGNDPGYHYPINANIQRTRLALVPIPPSSSELHRHSIYSTRRRHKYPSRHSHTLSQQSWAKIVSRYIMEGTVAVQFPQEVLDSIMNNLHPRDDIQAFKQCALTARWLVPAAQRILFREVILTECGYPGMQNPPDRFLSLLEHSPHLARYVTELELRIVPSQWGDNLSQHPLASILPRLQSLKKVYIRAPVERPIVTSLQISTLLGGAAMPEIRSFTLRYTTMAIHEIVALCNWLAVHGGLQDLHFIRVDVSDLFRPPPSTLPQAISGYAPIQLRRFTIDTPWKQIKALFRWATGSTSPLRFNALRELTVSHLTQQSSVYLPRILDVAKDSLSCIEVTGYIAGLASIRFNYRHLRRIAWNSCILTPRDFETMVNEWCIVLKESRELKLESFVISFSWTAYHPDYSWSVLLWNEFEDGLINSGRCAHLVLQNLDEGPTRIGTDTIRKCFPLLHASNACDLVVIERIGDSSVLGKYDNWEYTSRSGDSEWKSLPPGNIFD</sequence>
<keyword evidence="4" id="KW-1185">Reference proteome</keyword>
<dbReference type="InterPro" id="IPR008984">
    <property type="entry name" value="SMAD_FHA_dom_sf"/>
</dbReference>
<proteinExistence type="predicted"/>
<evidence type="ECO:0000313" key="3">
    <source>
        <dbReference type="EMBL" id="KAK7018791.1"/>
    </source>
</evidence>
<protein>
    <recommendedName>
        <fullName evidence="2">FHA domain-containing protein</fullName>
    </recommendedName>
</protein>
<dbReference type="Gene3D" id="2.60.200.20">
    <property type="match status" value="1"/>
</dbReference>
<feature type="compositionally biased region" description="Acidic residues" evidence="1">
    <location>
        <begin position="258"/>
        <end position="295"/>
    </location>
</feature>
<accession>A0AAW0AYT1</accession>
<dbReference type="SMART" id="SM00240">
    <property type="entry name" value="FHA"/>
    <property type="match status" value="1"/>
</dbReference>
<dbReference type="PROSITE" id="PS50006">
    <property type="entry name" value="FHA_DOMAIN"/>
    <property type="match status" value="1"/>
</dbReference>
<dbReference type="EMBL" id="JAYKXP010000218">
    <property type="protein sequence ID" value="KAK7018791.1"/>
    <property type="molecule type" value="Genomic_DNA"/>
</dbReference>
<feature type="compositionally biased region" description="Low complexity" evidence="1">
    <location>
        <begin position="805"/>
        <end position="815"/>
    </location>
</feature>
<feature type="compositionally biased region" description="Low complexity" evidence="1">
    <location>
        <begin position="393"/>
        <end position="407"/>
    </location>
</feature>
<dbReference type="Proteomes" id="UP001383192">
    <property type="component" value="Unassembled WGS sequence"/>
</dbReference>
<feature type="compositionally biased region" description="Low complexity" evidence="1">
    <location>
        <begin position="450"/>
        <end position="463"/>
    </location>
</feature>
<reference evidence="3 4" key="1">
    <citation type="submission" date="2024-01" db="EMBL/GenBank/DDBJ databases">
        <title>A draft genome for a cacao thread blight-causing isolate of Paramarasmius palmivorus.</title>
        <authorList>
            <person name="Baruah I.K."/>
            <person name="Bukari Y."/>
            <person name="Amoako-Attah I."/>
            <person name="Meinhardt L.W."/>
            <person name="Bailey B.A."/>
            <person name="Cohen S.P."/>
        </authorList>
    </citation>
    <scope>NUCLEOTIDE SEQUENCE [LARGE SCALE GENOMIC DNA]</scope>
    <source>
        <strain evidence="3 4">GH-12</strain>
    </source>
</reference>
<feature type="region of interest" description="Disordered" evidence="1">
    <location>
        <begin position="644"/>
        <end position="1063"/>
    </location>
</feature>